<name>A0AAV2QJK5_MEGNR</name>
<evidence type="ECO:0000259" key="7">
    <source>
        <dbReference type="PROSITE" id="PS50103"/>
    </source>
</evidence>
<accession>A0AAV2QJK5</accession>
<dbReference type="Gene3D" id="3.40.395.10">
    <property type="entry name" value="Adenoviral Proteinase, Chain A"/>
    <property type="match status" value="1"/>
</dbReference>
<evidence type="ECO:0000313" key="10">
    <source>
        <dbReference type="Proteomes" id="UP001497623"/>
    </source>
</evidence>
<feature type="region of interest" description="Disordered" evidence="6">
    <location>
        <begin position="1"/>
        <end position="39"/>
    </location>
</feature>
<evidence type="ECO:0000313" key="9">
    <source>
        <dbReference type="EMBL" id="CAL4089435.1"/>
    </source>
</evidence>
<evidence type="ECO:0000256" key="1">
    <source>
        <dbReference type="ARBA" id="ARBA00005234"/>
    </source>
</evidence>
<evidence type="ECO:0000256" key="2">
    <source>
        <dbReference type="ARBA" id="ARBA00022670"/>
    </source>
</evidence>
<gene>
    <name evidence="9" type="ORF">MNOR_LOCUS13805</name>
</gene>
<keyword evidence="10" id="KW-1185">Reference proteome</keyword>
<evidence type="ECO:0000256" key="3">
    <source>
        <dbReference type="ARBA" id="ARBA00022801"/>
    </source>
</evidence>
<dbReference type="SUPFAM" id="SSF54001">
    <property type="entry name" value="Cysteine proteinases"/>
    <property type="match status" value="1"/>
</dbReference>
<comment type="similarity">
    <text evidence="1">Belongs to the peptidase C48 family.</text>
</comment>
<dbReference type="Gene3D" id="3.60.10.10">
    <property type="entry name" value="Endonuclease/exonuclease/phosphatase"/>
    <property type="match status" value="1"/>
</dbReference>
<feature type="domain" description="Ubiquitin-like protease family profile" evidence="8">
    <location>
        <begin position="56"/>
        <end position="217"/>
    </location>
</feature>
<dbReference type="GO" id="GO:0000338">
    <property type="term" value="P:protein deneddylation"/>
    <property type="evidence" value="ECO:0007669"/>
    <property type="project" value="TreeGrafter"/>
</dbReference>
<evidence type="ECO:0000259" key="8">
    <source>
        <dbReference type="PROSITE" id="PS50600"/>
    </source>
</evidence>
<keyword evidence="5" id="KW-0479">Metal-binding</keyword>
<feature type="zinc finger region" description="C3H1-type" evidence="5">
    <location>
        <begin position="314"/>
        <end position="342"/>
    </location>
</feature>
<dbReference type="InterPro" id="IPR044613">
    <property type="entry name" value="Nep1/2-like"/>
</dbReference>
<dbReference type="GO" id="GO:0019784">
    <property type="term" value="F:deNEDDylase activity"/>
    <property type="evidence" value="ECO:0007669"/>
    <property type="project" value="InterPro"/>
</dbReference>
<dbReference type="InterPro" id="IPR003653">
    <property type="entry name" value="Peptidase_C48_C"/>
</dbReference>
<evidence type="ECO:0000256" key="4">
    <source>
        <dbReference type="ARBA" id="ARBA00022807"/>
    </source>
</evidence>
<feature type="domain" description="C3H1-type" evidence="7">
    <location>
        <begin position="268"/>
        <end position="295"/>
    </location>
</feature>
<dbReference type="Proteomes" id="UP001497623">
    <property type="component" value="Unassembled WGS sequence"/>
</dbReference>
<sequence length="666" mass="78434">MVKKITIGKKTEKRAYEQKKDGEKSNDQNDKEKTSVTETIKEKDPDDCNILEYHGTNIRQSDLTSLEGENWINDCIISFWLEHLQHVTFCQNTQLLFVSPATTKLIKIGDKKDIPYILNHLGACHMEYFFFPVNDNELVDKSEGSHWSLLVYSKNDHTWYHLDSQRGLNNKHARCLMTKVNAIMEGETPPKFVLTNCTQQDNGYDCGAFTMLHAQEMAKKAVEKLHLDTCEVSTLEVSKMRIIIRDLILVEKHMAQNKRNRTKETNQMESEKICHYWRKYRCKKGNKCLFNHPKLCESHIKTGECREVKKPCGNYHPIICRNNLRNEKCNYGDRCKFRHINREDNREYDEELNQKLNNELGQKNLSNYYVSEDRNRNWQNRNRGKERYNEGIPMYSESHNQIGQQYNDRSNGENYWYKDDYSNSDRYENENTIHQTFFRKIPQAKGGLHTNRNDDAKFNRGDGPNHLHEKHGIEKRSTNELNPLKILYQNIRRLVTKNQKSKIEFFKEYSEENNILLMNFTETWLDKYIQKDIKIKGYQLHREDRENKEGGGAAIYIKDEYDAEKIAGLSSGGVEMVAIYIKRINTINIVIYKPPDATTNDFSTILEKVQEITSRVTKPEPTVIITGDFNFPFIRWIRGSNNGCRWEGKEKFRSHNRREKAIEKVN</sequence>
<dbReference type="GO" id="GO:0008234">
    <property type="term" value="F:cysteine-type peptidase activity"/>
    <property type="evidence" value="ECO:0007669"/>
    <property type="project" value="UniProtKB-KW"/>
</dbReference>
<protein>
    <recommendedName>
        <fullName evidence="11">Ubiquitin-like protease family profile domain-containing protein</fullName>
    </recommendedName>
</protein>
<dbReference type="InterPro" id="IPR038765">
    <property type="entry name" value="Papain-like_cys_pep_sf"/>
</dbReference>
<dbReference type="EMBL" id="CAXKWB010008043">
    <property type="protein sequence ID" value="CAL4089435.1"/>
    <property type="molecule type" value="Genomic_DNA"/>
</dbReference>
<proteinExistence type="inferred from homology"/>
<dbReference type="InterPro" id="IPR000571">
    <property type="entry name" value="Znf_CCCH"/>
</dbReference>
<feature type="compositionally biased region" description="Basic and acidic residues" evidence="6">
    <location>
        <begin position="9"/>
        <end position="39"/>
    </location>
</feature>
<evidence type="ECO:0008006" key="11">
    <source>
        <dbReference type="Google" id="ProtNLM"/>
    </source>
</evidence>
<evidence type="ECO:0000256" key="6">
    <source>
        <dbReference type="SAM" id="MobiDB-lite"/>
    </source>
</evidence>
<organism evidence="9 10">
    <name type="scientific">Meganyctiphanes norvegica</name>
    <name type="common">Northern krill</name>
    <name type="synonym">Thysanopoda norvegica</name>
    <dbReference type="NCBI Taxonomy" id="48144"/>
    <lineage>
        <taxon>Eukaryota</taxon>
        <taxon>Metazoa</taxon>
        <taxon>Ecdysozoa</taxon>
        <taxon>Arthropoda</taxon>
        <taxon>Crustacea</taxon>
        <taxon>Multicrustacea</taxon>
        <taxon>Malacostraca</taxon>
        <taxon>Eumalacostraca</taxon>
        <taxon>Eucarida</taxon>
        <taxon>Euphausiacea</taxon>
        <taxon>Euphausiidae</taxon>
        <taxon>Meganyctiphanes</taxon>
    </lineage>
</organism>
<evidence type="ECO:0000256" key="5">
    <source>
        <dbReference type="PROSITE-ProRule" id="PRU00723"/>
    </source>
</evidence>
<dbReference type="GO" id="GO:0006508">
    <property type="term" value="P:proteolysis"/>
    <property type="evidence" value="ECO:0007669"/>
    <property type="project" value="UniProtKB-KW"/>
</dbReference>
<dbReference type="PROSITE" id="PS50600">
    <property type="entry name" value="ULP_PROTEASE"/>
    <property type="match status" value="1"/>
</dbReference>
<feature type="domain" description="C3H1-type" evidence="7">
    <location>
        <begin position="314"/>
        <end position="342"/>
    </location>
</feature>
<dbReference type="InterPro" id="IPR036691">
    <property type="entry name" value="Endo/exonu/phosph_ase_sf"/>
</dbReference>
<dbReference type="Pfam" id="PF02902">
    <property type="entry name" value="Peptidase_C48"/>
    <property type="match status" value="1"/>
</dbReference>
<dbReference type="PANTHER" id="PTHR46468:SF1">
    <property type="entry name" value="SENTRIN-SPECIFIC PROTEASE 8"/>
    <property type="match status" value="1"/>
</dbReference>
<dbReference type="AlphaFoldDB" id="A0AAV2QJK5"/>
<dbReference type="SUPFAM" id="SSF56219">
    <property type="entry name" value="DNase I-like"/>
    <property type="match status" value="1"/>
</dbReference>
<dbReference type="GO" id="GO:0008270">
    <property type="term" value="F:zinc ion binding"/>
    <property type="evidence" value="ECO:0007669"/>
    <property type="project" value="UniProtKB-KW"/>
</dbReference>
<dbReference type="Gene3D" id="3.30.1370.210">
    <property type="match status" value="1"/>
</dbReference>
<keyword evidence="5" id="KW-0863">Zinc-finger</keyword>
<dbReference type="SMART" id="SM00356">
    <property type="entry name" value="ZnF_C3H1"/>
    <property type="match status" value="2"/>
</dbReference>
<dbReference type="PROSITE" id="PS50103">
    <property type="entry name" value="ZF_C3H1"/>
    <property type="match status" value="2"/>
</dbReference>
<dbReference type="PANTHER" id="PTHR46468">
    <property type="entry name" value="SENTRIN-SPECIFIC PROTEASE 8"/>
    <property type="match status" value="1"/>
</dbReference>
<feature type="zinc finger region" description="C3H1-type" evidence="5">
    <location>
        <begin position="268"/>
        <end position="295"/>
    </location>
</feature>
<reference evidence="9 10" key="1">
    <citation type="submission" date="2024-05" db="EMBL/GenBank/DDBJ databases">
        <authorList>
            <person name="Wallberg A."/>
        </authorList>
    </citation>
    <scope>NUCLEOTIDE SEQUENCE [LARGE SCALE GENOMIC DNA]</scope>
</reference>
<keyword evidence="4" id="KW-0788">Thiol protease</keyword>
<keyword evidence="3" id="KW-0378">Hydrolase</keyword>
<comment type="caution">
    <text evidence="9">The sequence shown here is derived from an EMBL/GenBank/DDBJ whole genome shotgun (WGS) entry which is preliminary data.</text>
</comment>
<keyword evidence="5" id="KW-0862">Zinc</keyword>
<keyword evidence="2" id="KW-0645">Protease</keyword>